<dbReference type="STRING" id="1042163.BRLA_c029750"/>
<sequence>MKNVLEVNHLTKKLDSFSLDHINFSLQENCITGFIGTNGSGKTSTIKTILGLYKKDSGVIRFNGQDIEKHEQQIKNRIGIVLDEGYFYEEMTLKEMKSIIAPAYSNWDESVFSQYIKRFQLKLDQKISHLSKGMRMKFAITLALSHHADLLIMDEPTSGLDPLVRSELMEILLEFMKEEGKSVFFSTHITSDLEKIADVLILIDNGRIIFNESKDELLDRHALIKGDNHLINQHTEKLFLKLRQTAYGFEGITDKPKAILEQMNGVIVERPSIENVMLAYIGGHQNGFESC</sequence>
<evidence type="ECO:0000256" key="2">
    <source>
        <dbReference type="ARBA" id="ARBA00022741"/>
    </source>
</evidence>
<evidence type="ECO:0000256" key="1">
    <source>
        <dbReference type="ARBA" id="ARBA00022448"/>
    </source>
</evidence>
<dbReference type="GO" id="GO:0016887">
    <property type="term" value="F:ATP hydrolysis activity"/>
    <property type="evidence" value="ECO:0007669"/>
    <property type="project" value="InterPro"/>
</dbReference>
<accession>A0A075R440</accession>
<dbReference type="PROSITE" id="PS50893">
    <property type="entry name" value="ABC_TRANSPORTER_2"/>
    <property type="match status" value="1"/>
</dbReference>
<dbReference type="EMBL" id="CP007806">
    <property type="protein sequence ID" value="AIG27287.1"/>
    <property type="molecule type" value="Genomic_DNA"/>
</dbReference>
<dbReference type="InterPro" id="IPR051782">
    <property type="entry name" value="ABC_Transporter_VariousFunc"/>
</dbReference>
<reference evidence="5 6" key="1">
    <citation type="journal article" date="2011" name="J. Bacteriol.">
        <title>Genome sequence of Brevibacillus laterosporus LMG 15441, a pathogen of invertebrates.</title>
        <authorList>
            <person name="Djukic M."/>
            <person name="Poehlein A."/>
            <person name="Thurmer A."/>
            <person name="Daniel R."/>
        </authorList>
    </citation>
    <scope>NUCLEOTIDE SEQUENCE [LARGE SCALE GENOMIC DNA]</scope>
    <source>
        <strain evidence="5 6">LMG 15441</strain>
    </source>
</reference>
<dbReference type="InterPro" id="IPR003439">
    <property type="entry name" value="ABC_transporter-like_ATP-bd"/>
</dbReference>
<dbReference type="PANTHER" id="PTHR42939">
    <property type="entry name" value="ABC TRANSPORTER ATP-BINDING PROTEIN ALBC-RELATED"/>
    <property type="match status" value="1"/>
</dbReference>
<name>A0A075R440_BRELA</name>
<keyword evidence="6" id="KW-1185">Reference proteome</keyword>
<keyword evidence="2" id="KW-0547">Nucleotide-binding</keyword>
<dbReference type="HOGENOM" id="CLU_000604_1_2_9"/>
<dbReference type="PANTHER" id="PTHR42939:SF3">
    <property type="entry name" value="ABC TRANSPORTER ATP-BINDING COMPONENT"/>
    <property type="match status" value="1"/>
</dbReference>
<dbReference type="SMART" id="SM00382">
    <property type="entry name" value="AAA"/>
    <property type="match status" value="1"/>
</dbReference>
<gene>
    <name evidence="5" type="primary">ecsA</name>
    <name evidence="5" type="ORF">BRLA_c029750</name>
</gene>
<dbReference type="Gene3D" id="3.40.50.300">
    <property type="entry name" value="P-loop containing nucleotide triphosphate hydrolases"/>
    <property type="match status" value="1"/>
</dbReference>
<dbReference type="AlphaFoldDB" id="A0A075R440"/>
<evidence type="ECO:0000256" key="3">
    <source>
        <dbReference type="ARBA" id="ARBA00022840"/>
    </source>
</evidence>
<feature type="domain" description="ABC transporter" evidence="4">
    <location>
        <begin position="4"/>
        <end position="230"/>
    </location>
</feature>
<dbReference type="Proteomes" id="UP000005850">
    <property type="component" value="Chromosome"/>
</dbReference>
<dbReference type="InterPro" id="IPR027417">
    <property type="entry name" value="P-loop_NTPase"/>
</dbReference>
<keyword evidence="3 5" id="KW-0067">ATP-binding</keyword>
<dbReference type="CDD" id="cd03230">
    <property type="entry name" value="ABC_DR_subfamily_A"/>
    <property type="match status" value="1"/>
</dbReference>
<dbReference type="eggNOG" id="COG1131">
    <property type="taxonomic scope" value="Bacteria"/>
</dbReference>
<dbReference type="Pfam" id="PF00005">
    <property type="entry name" value="ABC_tran"/>
    <property type="match status" value="1"/>
</dbReference>
<dbReference type="InterPro" id="IPR003593">
    <property type="entry name" value="AAA+_ATPase"/>
</dbReference>
<evidence type="ECO:0000313" key="5">
    <source>
        <dbReference type="EMBL" id="AIG27287.1"/>
    </source>
</evidence>
<evidence type="ECO:0000313" key="6">
    <source>
        <dbReference type="Proteomes" id="UP000005850"/>
    </source>
</evidence>
<dbReference type="SUPFAM" id="SSF52540">
    <property type="entry name" value="P-loop containing nucleoside triphosphate hydrolases"/>
    <property type="match status" value="1"/>
</dbReference>
<protein>
    <submittedName>
        <fullName evidence="5">ABC-type transporter ATP-binding protein EcsA</fullName>
    </submittedName>
</protein>
<evidence type="ECO:0000259" key="4">
    <source>
        <dbReference type="PROSITE" id="PS50893"/>
    </source>
</evidence>
<dbReference type="KEGG" id="blr:BRLA_c029750"/>
<dbReference type="GO" id="GO:0005524">
    <property type="term" value="F:ATP binding"/>
    <property type="evidence" value="ECO:0007669"/>
    <property type="project" value="UniProtKB-KW"/>
</dbReference>
<proteinExistence type="predicted"/>
<organism evidence="5 6">
    <name type="scientific">Brevibacillus laterosporus LMG 15441</name>
    <dbReference type="NCBI Taxonomy" id="1042163"/>
    <lineage>
        <taxon>Bacteria</taxon>
        <taxon>Bacillati</taxon>
        <taxon>Bacillota</taxon>
        <taxon>Bacilli</taxon>
        <taxon>Bacillales</taxon>
        <taxon>Paenibacillaceae</taxon>
        <taxon>Brevibacillus</taxon>
    </lineage>
</organism>
<dbReference type="RefSeq" id="WP_003335828.1">
    <property type="nucleotide sequence ID" value="NZ_CP007806.1"/>
</dbReference>
<keyword evidence="1" id="KW-0813">Transport</keyword>